<gene>
    <name evidence="1" type="ORF">C7B47_11770</name>
</gene>
<dbReference type="EMBL" id="PXYX01000028">
    <property type="protein sequence ID" value="PSR25559.1"/>
    <property type="molecule type" value="Genomic_DNA"/>
</dbReference>
<organism evidence="1 2">
    <name type="scientific">Sulfobacillus thermosulfidooxidans</name>
    <dbReference type="NCBI Taxonomy" id="28034"/>
    <lineage>
        <taxon>Bacteria</taxon>
        <taxon>Bacillati</taxon>
        <taxon>Bacillota</taxon>
        <taxon>Clostridia</taxon>
        <taxon>Eubacteriales</taxon>
        <taxon>Clostridiales Family XVII. Incertae Sedis</taxon>
        <taxon>Sulfobacillus</taxon>
    </lineage>
</organism>
<comment type="caution">
    <text evidence="1">The sequence shown here is derived from an EMBL/GenBank/DDBJ whole genome shotgun (WGS) entry which is preliminary data.</text>
</comment>
<protein>
    <submittedName>
        <fullName evidence="1">Uncharacterized protein</fullName>
    </submittedName>
</protein>
<evidence type="ECO:0000313" key="1">
    <source>
        <dbReference type="EMBL" id="PSR25559.1"/>
    </source>
</evidence>
<dbReference type="AlphaFoldDB" id="A0A2T2WTI5"/>
<reference evidence="1 2" key="1">
    <citation type="journal article" date="2014" name="BMC Genomics">
        <title>Comparison of environmental and isolate Sulfobacillus genomes reveals diverse carbon, sulfur, nitrogen, and hydrogen metabolisms.</title>
        <authorList>
            <person name="Justice N.B."/>
            <person name="Norman A."/>
            <person name="Brown C.T."/>
            <person name="Singh A."/>
            <person name="Thomas B.C."/>
            <person name="Banfield J.F."/>
        </authorList>
    </citation>
    <scope>NUCLEOTIDE SEQUENCE [LARGE SCALE GENOMIC DNA]</scope>
    <source>
        <strain evidence="1">AMDSBA5</strain>
    </source>
</reference>
<proteinExistence type="predicted"/>
<name>A0A2T2WTI5_SULTH</name>
<evidence type="ECO:0000313" key="2">
    <source>
        <dbReference type="Proteomes" id="UP000242705"/>
    </source>
</evidence>
<dbReference type="Proteomes" id="UP000242705">
    <property type="component" value="Unassembled WGS sequence"/>
</dbReference>
<feature type="non-terminal residue" evidence="1">
    <location>
        <position position="1"/>
    </location>
</feature>
<accession>A0A2T2WTI5</accession>
<sequence length="277" mass="31610">FGGQKSVLTMGSTLNLNIDVIGTTLLKRIVVYVNATAIWSNEPNTDRGSFTINMNTHSRHDGYCYVLVEQLDGHRAWSSPIWWKGDTSIFSRLPNLTCPLYPLRNRINWQTSNVSHNILAVSVNECADLEMDEHSDNTFLMRLTLPQEIEKKFISGTIDIFGASRYRVRESEFLTTKYGGDLWTIEDTTIKFHLPKRINRTARPVLEVLLRLGQKTATRIVIKIEGVTHVKINHYEIVDAEQNITVTVEPPKIKEDKSALTPCISHILLPWPDRLPE</sequence>